<name>A0A4D7K3K7_9BACT</name>
<dbReference type="InterPro" id="IPR025345">
    <property type="entry name" value="DUF4249"/>
</dbReference>
<sequence>MKRSLLYIAVIVGLLIASCQEEVRLDLTDGDPQIVIEARITTDPGPHLIKLGLTTSYYEESGNDTVRNAAVRLIEENDGEVTLNEMYPGYFYTPEGFQAEVGEEYTLEVEYNGQTYSATGEVLPFPILDSVVVRYQEERVFREAGYYCYFYGKTPKGQINYYRWMVYENDTLFNDRGDYLLADDEFVQEDISNLELPYPFEVGDTVRIEQYALNEKTYTYFLGLVNLLFNDGGIFSPAPVNPTTNIKNVTNEGNPPLGYFQVSSVITETLVIEEE</sequence>
<proteinExistence type="predicted"/>
<evidence type="ECO:0000313" key="2">
    <source>
        <dbReference type="Proteomes" id="UP000298616"/>
    </source>
</evidence>
<reference evidence="1 2" key="1">
    <citation type="submission" date="2018-04" db="EMBL/GenBank/DDBJ databases">
        <title>Complete genome uncultured novel isolate.</title>
        <authorList>
            <person name="Merlino G."/>
        </authorList>
    </citation>
    <scope>NUCLEOTIDE SEQUENCE [LARGE SCALE GENOMIC DNA]</scope>
    <source>
        <strain evidence="2">R1DC9</strain>
    </source>
</reference>
<keyword evidence="2" id="KW-1185">Reference proteome</keyword>
<accession>A0A4D7K3K7</accession>
<dbReference type="PROSITE" id="PS51257">
    <property type="entry name" value="PROKAR_LIPOPROTEIN"/>
    <property type="match status" value="1"/>
</dbReference>
<protein>
    <submittedName>
        <fullName evidence="1">DUF4249 domain-containing protein</fullName>
    </submittedName>
</protein>
<dbReference type="EMBL" id="CP028923">
    <property type="protein sequence ID" value="QCK14008.1"/>
    <property type="molecule type" value="Genomic_DNA"/>
</dbReference>
<evidence type="ECO:0000313" key="1">
    <source>
        <dbReference type="EMBL" id="QCK14008.1"/>
    </source>
</evidence>
<dbReference type="Proteomes" id="UP000298616">
    <property type="component" value="Chromosome"/>
</dbReference>
<dbReference type="RefSeq" id="WP_137089602.1">
    <property type="nucleotide sequence ID" value="NZ_CP028923.1"/>
</dbReference>
<dbReference type="OrthoDB" id="637707at2"/>
<dbReference type="KEGG" id="fpf:DCC35_04195"/>
<dbReference type="Pfam" id="PF14054">
    <property type="entry name" value="DUF4249"/>
    <property type="match status" value="1"/>
</dbReference>
<gene>
    <name evidence="1" type="ORF">DCC35_04195</name>
</gene>
<organism evidence="1 2">
    <name type="scientific">Mangrovivirga cuniculi</name>
    <dbReference type="NCBI Taxonomy" id="2715131"/>
    <lineage>
        <taxon>Bacteria</taxon>
        <taxon>Pseudomonadati</taxon>
        <taxon>Bacteroidota</taxon>
        <taxon>Cytophagia</taxon>
        <taxon>Cytophagales</taxon>
        <taxon>Mangrovivirgaceae</taxon>
        <taxon>Mangrovivirga</taxon>
    </lineage>
</organism>
<dbReference type="AlphaFoldDB" id="A0A4D7K3K7"/>